<evidence type="ECO:0000313" key="1">
    <source>
        <dbReference type="EMBL" id="SDD48004.1"/>
    </source>
</evidence>
<evidence type="ECO:0008006" key="3">
    <source>
        <dbReference type="Google" id="ProtNLM"/>
    </source>
</evidence>
<dbReference type="OrthoDB" id="3697298at2"/>
<protein>
    <recommendedName>
        <fullName evidence="3">Excreted virulence factor EspC, type VII ESX diderm</fullName>
    </recommendedName>
</protein>
<dbReference type="Proteomes" id="UP000199501">
    <property type="component" value="Unassembled WGS sequence"/>
</dbReference>
<dbReference type="EMBL" id="FMZZ01000011">
    <property type="protein sequence ID" value="SDD48004.1"/>
    <property type="molecule type" value="Genomic_DNA"/>
</dbReference>
<dbReference type="AlphaFoldDB" id="A0A1G6V3D7"/>
<proteinExistence type="predicted"/>
<gene>
    <name evidence="1" type="ORF">SAMN05216174_111221</name>
</gene>
<dbReference type="RefSeq" id="WP_091454215.1">
    <property type="nucleotide sequence ID" value="NZ_FMZZ01000011.1"/>
</dbReference>
<keyword evidence="2" id="KW-1185">Reference proteome</keyword>
<dbReference type="STRING" id="1271860.SAMN05216174_111221"/>
<sequence length="107" mass="11119">MARDETMDMDHDGVASVASDMNELALTLQEVQRYALGDGIKAEHFGSILSGPGAFASLDAGVRGLAESIGKAQQFCAQASQLLTTSSKATKNTDVDNAWGITKAGGE</sequence>
<evidence type="ECO:0000313" key="2">
    <source>
        <dbReference type="Proteomes" id="UP000199501"/>
    </source>
</evidence>
<reference evidence="2" key="1">
    <citation type="submission" date="2016-10" db="EMBL/GenBank/DDBJ databases">
        <authorList>
            <person name="Varghese N."/>
            <person name="Submissions S."/>
        </authorList>
    </citation>
    <scope>NUCLEOTIDE SEQUENCE [LARGE SCALE GENOMIC DNA]</scope>
    <source>
        <strain evidence="2">IBRC-M 10403</strain>
    </source>
</reference>
<organism evidence="1 2">
    <name type="scientific">Actinokineospora iranica</name>
    <dbReference type="NCBI Taxonomy" id="1271860"/>
    <lineage>
        <taxon>Bacteria</taxon>
        <taxon>Bacillati</taxon>
        <taxon>Actinomycetota</taxon>
        <taxon>Actinomycetes</taxon>
        <taxon>Pseudonocardiales</taxon>
        <taxon>Pseudonocardiaceae</taxon>
        <taxon>Actinokineospora</taxon>
    </lineage>
</organism>
<name>A0A1G6V3D7_9PSEU</name>
<accession>A0A1G6V3D7</accession>